<comment type="caution">
    <text evidence="3">The sequence shown here is derived from an EMBL/GenBank/DDBJ whole genome shotgun (WGS) entry which is preliminary data.</text>
</comment>
<keyword evidence="2" id="KW-0732">Signal</keyword>
<dbReference type="PANTHER" id="PTHR36040:SF3">
    <property type="entry name" value="OS04G0188500 PROTEIN"/>
    <property type="match status" value="1"/>
</dbReference>
<reference evidence="3 4" key="1">
    <citation type="journal article" date="2021" name="Commun. Biol.">
        <title>The genome of Shorea leprosula (Dipterocarpaceae) highlights the ecological relevance of drought in aseasonal tropical rainforests.</title>
        <authorList>
            <person name="Ng K.K.S."/>
            <person name="Kobayashi M.J."/>
            <person name="Fawcett J.A."/>
            <person name="Hatakeyama M."/>
            <person name="Paape T."/>
            <person name="Ng C.H."/>
            <person name="Ang C.C."/>
            <person name="Tnah L.H."/>
            <person name="Lee C.T."/>
            <person name="Nishiyama T."/>
            <person name="Sese J."/>
            <person name="O'Brien M.J."/>
            <person name="Copetti D."/>
            <person name="Mohd Noor M.I."/>
            <person name="Ong R.C."/>
            <person name="Putra M."/>
            <person name="Sireger I.Z."/>
            <person name="Indrioko S."/>
            <person name="Kosugi Y."/>
            <person name="Izuno A."/>
            <person name="Isagi Y."/>
            <person name="Lee S.L."/>
            <person name="Shimizu K.K."/>
        </authorList>
    </citation>
    <scope>NUCLEOTIDE SEQUENCE [LARGE SCALE GENOMIC DNA]</scope>
    <source>
        <strain evidence="3">214</strain>
    </source>
</reference>
<proteinExistence type="predicted"/>
<accession>A0AAV5LU62</accession>
<dbReference type="PANTHER" id="PTHR36040">
    <property type="entry name" value="OS04G0188500 PROTEIN"/>
    <property type="match status" value="1"/>
</dbReference>
<keyword evidence="4" id="KW-1185">Reference proteome</keyword>
<dbReference type="PROSITE" id="PS51257">
    <property type="entry name" value="PROKAR_LIPOPROTEIN"/>
    <property type="match status" value="1"/>
</dbReference>
<feature type="signal peptide" evidence="2">
    <location>
        <begin position="1"/>
        <end position="21"/>
    </location>
</feature>
<gene>
    <name evidence="3" type="ORF">SLEP1_g48549</name>
</gene>
<dbReference type="AlphaFoldDB" id="A0AAV5LU62"/>
<evidence type="ECO:0000256" key="1">
    <source>
        <dbReference type="SAM" id="MobiDB-lite"/>
    </source>
</evidence>
<feature type="region of interest" description="Disordered" evidence="1">
    <location>
        <begin position="43"/>
        <end position="90"/>
    </location>
</feature>
<sequence length="90" mass="10008">MIKNRLVLFLVVMMVSSCCMPWPRMMAVGRIFDQEQWQHHVEKGVATMEGRNRAAKTSAKSTDNHHNIPRQDWGNDSPPADDGNGDGGSG</sequence>
<organism evidence="3 4">
    <name type="scientific">Rubroshorea leprosula</name>
    <dbReference type="NCBI Taxonomy" id="152421"/>
    <lineage>
        <taxon>Eukaryota</taxon>
        <taxon>Viridiplantae</taxon>
        <taxon>Streptophyta</taxon>
        <taxon>Embryophyta</taxon>
        <taxon>Tracheophyta</taxon>
        <taxon>Spermatophyta</taxon>
        <taxon>Magnoliopsida</taxon>
        <taxon>eudicotyledons</taxon>
        <taxon>Gunneridae</taxon>
        <taxon>Pentapetalae</taxon>
        <taxon>rosids</taxon>
        <taxon>malvids</taxon>
        <taxon>Malvales</taxon>
        <taxon>Dipterocarpaceae</taxon>
        <taxon>Rubroshorea</taxon>
    </lineage>
</organism>
<evidence type="ECO:0000313" key="3">
    <source>
        <dbReference type="EMBL" id="GKV40966.1"/>
    </source>
</evidence>
<evidence type="ECO:0000313" key="4">
    <source>
        <dbReference type="Proteomes" id="UP001054252"/>
    </source>
</evidence>
<feature type="chain" id="PRO_5043562825" evidence="2">
    <location>
        <begin position="22"/>
        <end position="90"/>
    </location>
</feature>
<protein>
    <submittedName>
        <fullName evidence="3">Uncharacterized protein</fullName>
    </submittedName>
</protein>
<dbReference type="Proteomes" id="UP001054252">
    <property type="component" value="Unassembled WGS sequence"/>
</dbReference>
<evidence type="ECO:0000256" key="2">
    <source>
        <dbReference type="SAM" id="SignalP"/>
    </source>
</evidence>
<dbReference type="EMBL" id="BPVZ01000145">
    <property type="protein sequence ID" value="GKV40966.1"/>
    <property type="molecule type" value="Genomic_DNA"/>
</dbReference>
<name>A0AAV5LU62_9ROSI</name>